<reference evidence="2 3" key="1">
    <citation type="submission" date="2019-12" db="EMBL/GenBank/DDBJ databases">
        <authorList>
            <person name="Alioto T."/>
            <person name="Alioto T."/>
            <person name="Gomez Garrido J."/>
        </authorList>
    </citation>
    <scope>NUCLEOTIDE SEQUENCE [LARGE SCALE GENOMIC DNA]</scope>
</reference>
<dbReference type="EMBL" id="CACTIH010009593">
    <property type="protein sequence ID" value="CAA3032471.1"/>
    <property type="molecule type" value="Genomic_DNA"/>
</dbReference>
<feature type="region of interest" description="Disordered" evidence="1">
    <location>
        <begin position="64"/>
        <end position="84"/>
    </location>
</feature>
<dbReference type="Gramene" id="OE9A056017T1">
    <property type="protein sequence ID" value="OE9A056017C1"/>
    <property type="gene ID" value="OE9A056017"/>
</dbReference>
<keyword evidence="3" id="KW-1185">Reference proteome</keyword>
<proteinExistence type="predicted"/>
<dbReference type="Proteomes" id="UP000594638">
    <property type="component" value="Unassembled WGS sequence"/>
</dbReference>
<name>A0A8S0VF82_OLEEU</name>
<dbReference type="AlphaFoldDB" id="A0A8S0VF82"/>
<gene>
    <name evidence="2" type="ORF">OLEA9_A056017</name>
</gene>
<comment type="caution">
    <text evidence="2">The sequence shown here is derived from an EMBL/GenBank/DDBJ whole genome shotgun (WGS) entry which is preliminary data.</text>
</comment>
<protein>
    <submittedName>
        <fullName evidence="2">Uncharacterized protein</fullName>
    </submittedName>
</protein>
<organism evidence="2 3">
    <name type="scientific">Olea europaea subsp. europaea</name>
    <dbReference type="NCBI Taxonomy" id="158383"/>
    <lineage>
        <taxon>Eukaryota</taxon>
        <taxon>Viridiplantae</taxon>
        <taxon>Streptophyta</taxon>
        <taxon>Embryophyta</taxon>
        <taxon>Tracheophyta</taxon>
        <taxon>Spermatophyta</taxon>
        <taxon>Magnoliopsida</taxon>
        <taxon>eudicotyledons</taxon>
        <taxon>Gunneridae</taxon>
        <taxon>Pentapetalae</taxon>
        <taxon>asterids</taxon>
        <taxon>lamiids</taxon>
        <taxon>Lamiales</taxon>
        <taxon>Oleaceae</taxon>
        <taxon>Oleeae</taxon>
        <taxon>Olea</taxon>
    </lineage>
</organism>
<sequence length="130" mass="15078">MNEDGTEASKTSESNLVMLGGDILLKPVGGIYLVEWEQAKEEGETKEREVKLNEDLMVMIENNEQINDEEVQEDDEGVKVNDEEDRWSNLDPLWDWMMVVKQPKISIKDLKADNRWNERLLEDLVGRDQA</sequence>
<feature type="compositionally biased region" description="Acidic residues" evidence="1">
    <location>
        <begin position="66"/>
        <end position="76"/>
    </location>
</feature>
<accession>A0A8S0VF82</accession>
<evidence type="ECO:0000313" key="2">
    <source>
        <dbReference type="EMBL" id="CAA3032471.1"/>
    </source>
</evidence>
<evidence type="ECO:0000256" key="1">
    <source>
        <dbReference type="SAM" id="MobiDB-lite"/>
    </source>
</evidence>
<evidence type="ECO:0000313" key="3">
    <source>
        <dbReference type="Proteomes" id="UP000594638"/>
    </source>
</evidence>
<dbReference type="OrthoDB" id="914227at2759"/>